<dbReference type="AlphaFoldDB" id="A0A0E0LLD4"/>
<dbReference type="InterPro" id="IPR003441">
    <property type="entry name" value="NAC-dom"/>
</dbReference>
<keyword evidence="4" id="KW-0539">Nucleus</keyword>
<evidence type="ECO:0000256" key="3">
    <source>
        <dbReference type="ARBA" id="ARBA00023163"/>
    </source>
</evidence>
<dbReference type="GO" id="GO:0003677">
    <property type="term" value="F:DNA binding"/>
    <property type="evidence" value="ECO:0007669"/>
    <property type="project" value="UniProtKB-KW"/>
</dbReference>
<dbReference type="GO" id="GO:0006355">
    <property type="term" value="P:regulation of DNA-templated transcription"/>
    <property type="evidence" value="ECO:0007669"/>
    <property type="project" value="InterPro"/>
</dbReference>
<keyword evidence="2" id="KW-0238">DNA-binding</keyword>
<dbReference type="STRING" id="4537.A0A0E0LLD4"/>
<evidence type="ECO:0000313" key="7">
    <source>
        <dbReference type="Proteomes" id="UP000026962"/>
    </source>
</evidence>
<dbReference type="OMA" id="EMAINPE"/>
<protein>
    <recommendedName>
        <fullName evidence="5">NAC domain-containing protein</fullName>
    </recommendedName>
</protein>
<evidence type="ECO:0000256" key="2">
    <source>
        <dbReference type="ARBA" id="ARBA00023125"/>
    </source>
</evidence>
<evidence type="ECO:0000256" key="1">
    <source>
        <dbReference type="ARBA" id="ARBA00023015"/>
    </source>
</evidence>
<dbReference type="HOGENOM" id="CLU_1470455_0_0_1"/>
<keyword evidence="7" id="KW-1185">Reference proteome</keyword>
<dbReference type="Gene3D" id="2.170.150.80">
    <property type="entry name" value="NAC domain"/>
    <property type="match status" value="1"/>
</dbReference>
<evidence type="ECO:0000313" key="6">
    <source>
        <dbReference type="EnsemblPlants" id="OPUNC07G15160.1"/>
    </source>
</evidence>
<reference evidence="6" key="2">
    <citation type="submission" date="2018-05" db="EMBL/GenBank/DDBJ databases">
        <title>OpunRS2 (Oryza punctata Reference Sequence Version 2).</title>
        <authorList>
            <person name="Zhang J."/>
            <person name="Kudrna D."/>
            <person name="Lee S."/>
            <person name="Talag J."/>
            <person name="Welchert J."/>
            <person name="Wing R.A."/>
        </authorList>
    </citation>
    <scope>NUCLEOTIDE SEQUENCE [LARGE SCALE GENOMIC DNA]</scope>
</reference>
<feature type="domain" description="NAC" evidence="5">
    <location>
        <begin position="19"/>
        <end position="164"/>
    </location>
</feature>
<dbReference type="PROSITE" id="PS51005">
    <property type="entry name" value="NAC"/>
    <property type="match status" value="1"/>
</dbReference>
<dbReference type="InterPro" id="IPR036093">
    <property type="entry name" value="NAC_dom_sf"/>
</dbReference>
<keyword evidence="1" id="KW-0805">Transcription regulation</keyword>
<dbReference type="Pfam" id="PF02365">
    <property type="entry name" value="NAM"/>
    <property type="match status" value="1"/>
</dbReference>
<name>A0A0E0LLD4_ORYPU</name>
<dbReference type="Proteomes" id="UP000026962">
    <property type="component" value="Chromosome 7"/>
</dbReference>
<keyword evidence="3" id="KW-0804">Transcription</keyword>
<organism evidence="6">
    <name type="scientific">Oryza punctata</name>
    <name type="common">Red rice</name>
    <dbReference type="NCBI Taxonomy" id="4537"/>
    <lineage>
        <taxon>Eukaryota</taxon>
        <taxon>Viridiplantae</taxon>
        <taxon>Streptophyta</taxon>
        <taxon>Embryophyta</taxon>
        <taxon>Tracheophyta</taxon>
        <taxon>Spermatophyta</taxon>
        <taxon>Magnoliopsida</taxon>
        <taxon>Liliopsida</taxon>
        <taxon>Poales</taxon>
        <taxon>Poaceae</taxon>
        <taxon>BOP clade</taxon>
        <taxon>Oryzoideae</taxon>
        <taxon>Oryzeae</taxon>
        <taxon>Oryzinae</taxon>
        <taxon>Oryza</taxon>
    </lineage>
</organism>
<accession>A0A0E0LLD4</accession>
<evidence type="ECO:0000256" key="4">
    <source>
        <dbReference type="ARBA" id="ARBA00023242"/>
    </source>
</evidence>
<dbReference type="Gramene" id="OPUNC07G15160.1">
    <property type="protein sequence ID" value="OPUNC07G15160.1"/>
    <property type="gene ID" value="OPUNC07G15160"/>
</dbReference>
<evidence type="ECO:0000259" key="5">
    <source>
        <dbReference type="PROSITE" id="PS51005"/>
    </source>
</evidence>
<dbReference type="SUPFAM" id="SSF101941">
    <property type="entry name" value="NAC domain"/>
    <property type="match status" value="1"/>
</dbReference>
<proteinExistence type="predicted"/>
<reference evidence="6" key="1">
    <citation type="submission" date="2015-04" db="UniProtKB">
        <authorList>
            <consortium name="EnsemblPlants"/>
        </authorList>
    </citation>
    <scope>IDENTIFICATION</scope>
</reference>
<sequence length="184" mass="21037">MAALGDGEEKKAGKNKHGFPHNFRFMLEDQELLVILDDKLHGAPLDRALDAVFHDTRILDFHPAKLYGMYTEDEANGYIYFFSMIEFKAAKPKKWSRSVGQGGRWKAVLGSRRMVEVGGVIVSRKLTMEFYVKGVTTNWGMHEFVRITAPTRRASLIQRKIIGVLKDFIPIELFFEMAINPEQS</sequence>
<dbReference type="PANTHER" id="PTHR31719">
    <property type="entry name" value="NAC TRANSCRIPTION FACTOR 56"/>
    <property type="match status" value="1"/>
</dbReference>
<dbReference type="EnsemblPlants" id="OPUNC07G15160.1">
    <property type="protein sequence ID" value="OPUNC07G15160.1"/>
    <property type="gene ID" value="OPUNC07G15160"/>
</dbReference>
<dbReference type="PANTHER" id="PTHR31719:SF94">
    <property type="entry name" value="PROTEIN ATAF2"/>
    <property type="match status" value="1"/>
</dbReference>